<accession>A0A3S2V4I7</accession>
<dbReference type="Pfam" id="PF13181">
    <property type="entry name" value="TPR_8"/>
    <property type="match status" value="1"/>
</dbReference>
<dbReference type="InterPro" id="IPR051012">
    <property type="entry name" value="CellSynth/LPSAsmb/PSIAsmb"/>
</dbReference>
<keyword evidence="1" id="KW-0677">Repeat</keyword>
<dbReference type="OrthoDB" id="5290951at2"/>
<dbReference type="PROSITE" id="PS51257">
    <property type="entry name" value="PROKAR_LIPOPROTEIN"/>
    <property type="match status" value="1"/>
</dbReference>
<evidence type="ECO:0000313" key="5">
    <source>
        <dbReference type="Proteomes" id="UP000288587"/>
    </source>
</evidence>
<protein>
    <submittedName>
        <fullName evidence="4">PEP-CTERM system TPR-repeat protein PrsT</fullName>
    </submittedName>
</protein>
<organism evidence="4 5">
    <name type="scientific">Inhella crocodyli</name>
    <dbReference type="NCBI Taxonomy" id="2499851"/>
    <lineage>
        <taxon>Bacteria</taxon>
        <taxon>Pseudomonadati</taxon>
        <taxon>Pseudomonadota</taxon>
        <taxon>Betaproteobacteria</taxon>
        <taxon>Burkholderiales</taxon>
        <taxon>Sphaerotilaceae</taxon>
        <taxon>Inhella</taxon>
    </lineage>
</organism>
<dbReference type="Pfam" id="PF14559">
    <property type="entry name" value="TPR_19"/>
    <property type="match status" value="4"/>
</dbReference>
<evidence type="ECO:0000256" key="3">
    <source>
        <dbReference type="PROSITE-ProRule" id="PRU00339"/>
    </source>
</evidence>
<dbReference type="Pfam" id="PF13432">
    <property type="entry name" value="TPR_16"/>
    <property type="match status" value="4"/>
</dbReference>
<dbReference type="PANTHER" id="PTHR45586">
    <property type="entry name" value="TPR REPEAT-CONTAINING PROTEIN PA4667"/>
    <property type="match status" value="1"/>
</dbReference>
<dbReference type="Gene3D" id="1.25.40.10">
    <property type="entry name" value="Tetratricopeptide repeat domain"/>
    <property type="match status" value="5"/>
</dbReference>
<dbReference type="InterPro" id="IPR011990">
    <property type="entry name" value="TPR-like_helical_dom_sf"/>
</dbReference>
<dbReference type="Proteomes" id="UP000288587">
    <property type="component" value="Unassembled WGS sequence"/>
</dbReference>
<comment type="caution">
    <text evidence="4">The sequence shown here is derived from an EMBL/GenBank/DDBJ whole genome shotgun (WGS) entry which is preliminary data.</text>
</comment>
<keyword evidence="2 3" id="KW-0802">TPR repeat</keyword>
<dbReference type="SMART" id="SM00028">
    <property type="entry name" value="TPR"/>
    <property type="match status" value="11"/>
</dbReference>
<dbReference type="PROSITE" id="PS50005">
    <property type="entry name" value="TPR"/>
    <property type="match status" value="3"/>
</dbReference>
<feature type="repeat" description="TPR" evidence="3">
    <location>
        <begin position="478"/>
        <end position="511"/>
    </location>
</feature>
<evidence type="ECO:0000313" key="4">
    <source>
        <dbReference type="EMBL" id="RVT88151.1"/>
    </source>
</evidence>
<reference evidence="4 5" key="1">
    <citation type="submission" date="2019-01" db="EMBL/GenBank/DDBJ databases">
        <authorList>
            <person name="Chen W.-M."/>
        </authorList>
    </citation>
    <scope>NUCLEOTIDE SEQUENCE [LARGE SCALE GENOMIC DNA]</scope>
    <source>
        <strain evidence="4 5">CCP-18</strain>
    </source>
</reference>
<dbReference type="PANTHER" id="PTHR45586:SF1">
    <property type="entry name" value="LIPOPOLYSACCHARIDE ASSEMBLY PROTEIN B"/>
    <property type="match status" value="1"/>
</dbReference>
<dbReference type="AlphaFoldDB" id="A0A3S2V4I7"/>
<dbReference type="InterPro" id="IPR014266">
    <property type="entry name" value="PEP-CTERM_TPR_PrsT"/>
</dbReference>
<evidence type="ECO:0000256" key="2">
    <source>
        <dbReference type="ARBA" id="ARBA00022803"/>
    </source>
</evidence>
<evidence type="ECO:0000256" key="1">
    <source>
        <dbReference type="ARBA" id="ARBA00022737"/>
    </source>
</evidence>
<feature type="repeat" description="TPR" evidence="3">
    <location>
        <begin position="649"/>
        <end position="682"/>
    </location>
</feature>
<sequence length="933" mass="100212">MVAKGVLMTNRGWTQGLLAVALCVGLAACGQKSPEELLAAAKQAVAKDDLKAAQIHLKNALTQEPGNGEIRFMLGETLLNSGDPVGALLEFAKANEAQFDPNRVAPAEARAMLQTRKPREVLQQFATRQLSDPKAQAELQVVMAQAYNATNKPVEARAAVDEALRLVPKHPGATLVLARMAGAERRVDDALALVESVIQSAPTSGEAWRLKGDLLTLGKGDGKAGRAAFEKAVEVAPRDLAATQALIGHLVAVKDNDEAKKRIEAARKQFGDNTTVRYYAAYLAMGDGKLDEAKSHVEQLLKVTRDDPRVLFLAGQIAFQRGEDLVAESHLSKILNLPGDTGRVRLLLAATQLRMADPTKALRTLEPLLDDPGMRVSQVFAVAGDAHSQLGQTDKAQAMYARAAELDPNDARSRTMVALGRVAGGNEAQGLDQLRDLATQFESPVADVALIGSLIRKGDHAGALTALDALEKKTPGKADTTNMRAQVFLAQGATDKALAQWQESLKRDPKNMAAAVALARQDFATNRAADAVARFAAVAKADASDPVPQLAWLQARQLAGDKPEDLVKSAQQLVQQFPKVARVRTALVRVLQASGDTDRALSAAQEAVAALPNDGEVLELLGALQLARGDHGQAHKSMSDLVALRPRSPEALVRLAEVDIARKNYRQALGNARKALALKPDFLPALRHVMALELELGNPAAARKLVKEMQQEKSTQGLATVFEGDLEAKQGNWAAAAAAYQQGLAQKVQVPGLPSKAHRALLSAGKAAEAQAFAQKWIKDNPGDLLFVAYLADSALARSDWAEARSRYEFILKSSPNDVVVMNNLAWALLRTNQLKDAEALARKAVGLRPQAGAFLDTLSEILSAEGKHDEAIEKQRRAVELDGNNPARRVALAKRYIAANQKEKAKIELEAVAQLGPRYPDQTEVQALLKQL</sequence>
<keyword evidence="5" id="KW-1185">Reference proteome</keyword>
<gene>
    <name evidence="4" type="primary">prsT</name>
    <name evidence="4" type="ORF">EOD73_03870</name>
</gene>
<name>A0A3S2V4I7_9BURK</name>
<dbReference type="InterPro" id="IPR019734">
    <property type="entry name" value="TPR_rpt"/>
</dbReference>
<dbReference type="EMBL" id="SACM01000001">
    <property type="protein sequence ID" value="RVT88151.1"/>
    <property type="molecule type" value="Genomic_DNA"/>
</dbReference>
<dbReference type="NCBIfam" id="TIGR02917">
    <property type="entry name" value="PEP_TPR_lipo"/>
    <property type="match status" value="1"/>
</dbReference>
<proteinExistence type="predicted"/>
<dbReference type="SUPFAM" id="SSF48452">
    <property type="entry name" value="TPR-like"/>
    <property type="match status" value="4"/>
</dbReference>
<feature type="repeat" description="TPR" evidence="3">
    <location>
        <begin position="377"/>
        <end position="410"/>
    </location>
</feature>